<evidence type="ECO:0000313" key="9">
    <source>
        <dbReference type="Proteomes" id="UP000198881"/>
    </source>
</evidence>
<dbReference type="RefSeq" id="WP_245760722.1">
    <property type="nucleotide sequence ID" value="NZ_FPCG01000007.1"/>
</dbReference>
<dbReference type="Pfam" id="PF02775">
    <property type="entry name" value="TPP_enzyme_C"/>
    <property type="match status" value="1"/>
</dbReference>
<comment type="similarity">
    <text evidence="1 3">Belongs to the TPP enzyme family.</text>
</comment>
<dbReference type="Gene3D" id="3.40.50.1220">
    <property type="entry name" value="TPP-binding domain"/>
    <property type="match status" value="1"/>
</dbReference>
<dbReference type="GO" id="GO:0005948">
    <property type="term" value="C:acetolactate synthase complex"/>
    <property type="evidence" value="ECO:0007669"/>
    <property type="project" value="TreeGrafter"/>
</dbReference>
<dbReference type="CDD" id="cd07035">
    <property type="entry name" value="TPP_PYR_POX_like"/>
    <property type="match status" value="1"/>
</dbReference>
<dbReference type="AlphaFoldDB" id="A0A1I7MNM4"/>
<dbReference type="GO" id="GO:0009099">
    <property type="term" value="P:L-valine biosynthetic process"/>
    <property type="evidence" value="ECO:0007669"/>
    <property type="project" value="TreeGrafter"/>
</dbReference>
<evidence type="ECO:0000256" key="3">
    <source>
        <dbReference type="RuleBase" id="RU362132"/>
    </source>
</evidence>
<sequence length="594" mass="62527">MPESPAAPETTPDTAVTATAPVDGMAPAPTPDHAPRTVSTAVADVIAERADHLFGLMGNGNAHLVSSLTERGFPFTSARHESATVTMADAFHRAGGGVGVATTTYGAGFTNTYTALAEARLARIPLVLVVGDAPSTGPRFFDIDQVQAVSAVGVTTLTATPQNAEAMAHRAFDLAAQTVQPVVLSLPYDHSTAPLTDPVPLEPLAPKPQHPPVPPQVQAVAERLLAAERPLLMVGRGVPMSGTGETVQRIGDLLGGLFVTTVMASNTVDSPWNLGIAGGFMRTHRWEVAHTADVVLVAGASLNPFQMRHGTLFGPDAHVIRVDNEPGLHHERVDEHVNADLGTFLEALLEAVEQSVQTVQEKTDRPDAGSLTWREQVPEVASADFRGAEPVEDPTEFGPDGRLNPRAVVAALEQILPQDRSVVMDGGHFLGWAPMYLSVPDPHALVMVGTAFQSIGLGLGSAAGVSVARPDRLTVHITGDGGGLMGLADLETFIRTTRRGVMVALNDSAYGAELHQYASKGLHDAAMLIDEVDFSALGRALGAEGVKATTLADLQHLTDWLATDQDSVFVLDVAISQKVVAEFMQGMVNQGKSL</sequence>
<dbReference type="Proteomes" id="UP000198881">
    <property type="component" value="Unassembled WGS sequence"/>
</dbReference>
<dbReference type="InterPro" id="IPR012000">
    <property type="entry name" value="Thiamin_PyroP_enz_cen_dom"/>
</dbReference>
<proteinExistence type="inferred from homology"/>
<dbReference type="InterPro" id="IPR029035">
    <property type="entry name" value="DHS-like_NAD/FAD-binding_dom"/>
</dbReference>
<feature type="domain" description="Thiamine pyrophosphate enzyme N-terminal TPP-binding" evidence="7">
    <location>
        <begin position="37"/>
        <end position="136"/>
    </location>
</feature>
<keyword evidence="9" id="KW-1185">Reference proteome</keyword>
<evidence type="ECO:0000313" key="8">
    <source>
        <dbReference type="EMBL" id="SFV23535.1"/>
    </source>
</evidence>
<keyword evidence="2 3" id="KW-0786">Thiamine pyrophosphate</keyword>
<dbReference type="InterPro" id="IPR012001">
    <property type="entry name" value="Thiamin_PyroP_enz_TPP-bd_dom"/>
</dbReference>
<organism evidence="8 9">
    <name type="scientific">Micrococcus terreus</name>
    <dbReference type="NCBI Taxonomy" id="574650"/>
    <lineage>
        <taxon>Bacteria</taxon>
        <taxon>Bacillati</taxon>
        <taxon>Actinomycetota</taxon>
        <taxon>Actinomycetes</taxon>
        <taxon>Micrococcales</taxon>
        <taxon>Micrococcaceae</taxon>
        <taxon>Micrococcus</taxon>
    </lineage>
</organism>
<accession>A0A1I7MNM4</accession>
<dbReference type="PANTHER" id="PTHR18968:SF13">
    <property type="entry name" value="ACETOLACTATE SYNTHASE CATALYTIC SUBUNIT, MITOCHONDRIAL"/>
    <property type="match status" value="1"/>
</dbReference>
<evidence type="ECO:0000259" key="5">
    <source>
        <dbReference type="Pfam" id="PF00205"/>
    </source>
</evidence>
<evidence type="ECO:0000256" key="1">
    <source>
        <dbReference type="ARBA" id="ARBA00007812"/>
    </source>
</evidence>
<evidence type="ECO:0000259" key="6">
    <source>
        <dbReference type="Pfam" id="PF02775"/>
    </source>
</evidence>
<dbReference type="PANTHER" id="PTHR18968">
    <property type="entry name" value="THIAMINE PYROPHOSPHATE ENZYMES"/>
    <property type="match status" value="1"/>
</dbReference>
<feature type="region of interest" description="Disordered" evidence="4">
    <location>
        <begin position="1"/>
        <end position="36"/>
    </location>
</feature>
<dbReference type="GO" id="GO:0003984">
    <property type="term" value="F:acetolactate synthase activity"/>
    <property type="evidence" value="ECO:0007669"/>
    <property type="project" value="TreeGrafter"/>
</dbReference>
<evidence type="ECO:0000256" key="2">
    <source>
        <dbReference type="ARBA" id="ARBA00023052"/>
    </source>
</evidence>
<dbReference type="GO" id="GO:0000287">
    <property type="term" value="F:magnesium ion binding"/>
    <property type="evidence" value="ECO:0007669"/>
    <property type="project" value="InterPro"/>
</dbReference>
<dbReference type="InterPro" id="IPR045229">
    <property type="entry name" value="TPP_enz"/>
</dbReference>
<evidence type="ECO:0000259" key="7">
    <source>
        <dbReference type="Pfam" id="PF02776"/>
    </source>
</evidence>
<dbReference type="STRING" id="574650.SAMN04487966_107143"/>
<gene>
    <name evidence="8" type="ORF">SAMN04487966_107143</name>
</gene>
<dbReference type="GO" id="GO:0009097">
    <property type="term" value="P:isoleucine biosynthetic process"/>
    <property type="evidence" value="ECO:0007669"/>
    <property type="project" value="TreeGrafter"/>
</dbReference>
<dbReference type="InterPro" id="IPR029061">
    <property type="entry name" value="THDP-binding"/>
</dbReference>
<dbReference type="Pfam" id="PF02776">
    <property type="entry name" value="TPP_enzyme_N"/>
    <property type="match status" value="1"/>
</dbReference>
<dbReference type="Gene3D" id="3.40.50.970">
    <property type="match status" value="2"/>
</dbReference>
<feature type="domain" description="Thiamine pyrophosphate enzyme central" evidence="5">
    <location>
        <begin position="217"/>
        <end position="348"/>
    </location>
</feature>
<dbReference type="EMBL" id="FPCG01000007">
    <property type="protein sequence ID" value="SFV23535.1"/>
    <property type="molecule type" value="Genomic_DNA"/>
</dbReference>
<name>A0A1I7MNM4_9MICC</name>
<dbReference type="Pfam" id="PF00205">
    <property type="entry name" value="TPP_enzyme_M"/>
    <property type="match status" value="1"/>
</dbReference>
<dbReference type="GO" id="GO:0030976">
    <property type="term" value="F:thiamine pyrophosphate binding"/>
    <property type="evidence" value="ECO:0007669"/>
    <property type="project" value="InterPro"/>
</dbReference>
<evidence type="ECO:0000256" key="4">
    <source>
        <dbReference type="SAM" id="MobiDB-lite"/>
    </source>
</evidence>
<reference evidence="8 9" key="1">
    <citation type="submission" date="2016-10" db="EMBL/GenBank/DDBJ databases">
        <authorList>
            <person name="de Groot N.N."/>
        </authorList>
    </citation>
    <scope>NUCLEOTIDE SEQUENCE [LARGE SCALE GENOMIC DNA]</scope>
    <source>
        <strain evidence="8 9">CGMCC 1.7054</strain>
    </source>
</reference>
<feature type="compositionally biased region" description="Low complexity" evidence="4">
    <location>
        <begin position="1"/>
        <end position="23"/>
    </location>
</feature>
<feature type="domain" description="Thiamine pyrophosphate enzyme TPP-binding" evidence="6">
    <location>
        <begin position="425"/>
        <end position="572"/>
    </location>
</feature>
<protein>
    <submittedName>
        <fullName evidence="8">Acetolactate synthase large subunit</fullName>
    </submittedName>
</protein>
<dbReference type="GO" id="GO:0050660">
    <property type="term" value="F:flavin adenine dinucleotide binding"/>
    <property type="evidence" value="ECO:0007669"/>
    <property type="project" value="TreeGrafter"/>
</dbReference>
<dbReference type="SUPFAM" id="SSF52518">
    <property type="entry name" value="Thiamin diphosphate-binding fold (THDP-binding)"/>
    <property type="match status" value="2"/>
</dbReference>
<dbReference type="SUPFAM" id="SSF52467">
    <property type="entry name" value="DHS-like NAD/FAD-binding domain"/>
    <property type="match status" value="1"/>
</dbReference>
<dbReference type="CDD" id="cd00568">
    <property type="entry name" value="TPP_enzymes"/>
    <property type="match status" value="1"/>
</dbReference>
<dbReference type="InterPro" id="IPR011766">
    <property type="entry name" value="TPP_enzyme_TPP-bd"/>
</dbReference>